<evidence type="ECO:0000256" key="10">
    <source>
        <dbReference type="PROSITE-ProRule" id="PRU10141"/>
    </source>
</evidence>
<evidence type="ECO:0000313" key="15">
    <source>
        <dbReference type="Proteomes" id="UP001178507"/>
    </source>
</evidence>
<keyword evidence="4" id="KW-0808">Transferase</keyword>
<evidence type="ECO:0000313" key="14">
    <source>
        <dbReference type="EMBL" id="CAJ1371285.1"/>
    </source>
</evidence>
<keyword evidence="6" id="KW-0418">Kinase</keyword>
<dbReference type="EC" id="2.7.11.1" evidence="2"/>
<keyword evidence="5 10" id="KW-0547">Nucleotide-binding</keyword>
<feature type="binding site" evidence="10">
    <location>
        <position position="45"/>
    </location>
    <ligand>
        <name>ATP</name>
        <dbReference type="ChEBI" id="CHEBI:30616"/>
    </ligand>
</feature>
<protein>
    <recommendedName>
        <fullName evidence="2">non-specific serine/threonine protein kinase</fullName>
        <ecNumber evidence="2">2.7.11.1</ecNumber>
    </recommendedName>
</protein>
<dbReference type="InterPro" id="IPR017441">
    <property type="entry name" value="Protein_kinase_ATP_BS"/>
</dbReference>
<keyword evidence="15" id="KW-1185">Reference proteome</keyword>
<feature type="compositionally biased region" description="Low complexity" evidence="12">
    <location>
        <begin position="408"/>
        <end position="435"/>
    </location>
</feature>
<name>A0AA36HLA9_9DINO</name>
<dbReference type="PROSITE" id="PS00107">
    <property type="entry name" value="PROTEIN_KINASE_ATP"/>
    <property type="match status" value="1"/>
</dbReference>
<feature type="domain" description="Protein kinase" evidence="13">
    <location>
        <begin position="17"/>
        <end position="272"/>
    </location>
</feature>
<dbReference type="CDD" id="cd08215">
    <property type="entry name" value="STKc_Nek"/>
    <property type="match status" value="1"/>
</dbReference>
<dbReference type="PROSITE" id="PS00108">
    <property type="entry name" value="PROTEIN_KINASE_ST"/>
    <property type="match status" value="1"/>
</dbReference>
<dbReference type="EMBL" id="CAUJNA010000066">
    <property type="protein sequence ID" value="CAJ1371285.1"/>
    <property type="molecule type" value="Genomic_DNA"/>
</dbReference>
<sequence>MTASHYDVASILKKRGYEERNKIGEGAFGKALLVAGKDGSQMVCKMVDVSRATPKEQREALQEGQLLASLKHPYVVRYRESFTESGWFCLLMDYCEGGDLTKQIDNARRKRQNIPEEQVLRWFTQAVLALKYIHERHVLHRDLKPGNFFISKAGCLKMGDFGIAKVLSCTLACARTQIGTPYYLSPEVCEEEPYAWPSDIWAMGCILYELCALKVPFEGPNIHRLVQKILTGTVPVLPGSYSEFLRRLCSEMLDRMPGQRPSADDILKQPEIQTVVKQMLEEASTPDAKAEPLAKVFKLGDLVEYHSSTHNDWLPATVLKDDASGRIIIDLKPNTWMTAEEQAQKIRPRKVEPKPRSSAYPRSGSQPAIARVQSQEKAKAEGGMFPDIRRSDKARLERAPSSSNVIQRSPSAPAAPVRSRSRSASAAREAAAAPRRLGRVGSRPSSRAQSPMEGETPKSLFRNRSGSRVA</sequence>
<dbReference type="Gene3D" id="1.10.510.10">
    <property type="entry name" value="Transferase(Phosphotransferase) domain 1"/>
    <property type="match status" value="1"/>
</dbReference>
<dbReference type="InterPro" id="IPR011009">
    <property type="entry name" value="Kinase-like_dom_sf"/>
</dbReference>
<proteinExistence type="inferred from homology"/>
<reference evidence="14" key="1">
    <citation type="submission" date="2023-08" db="EMBL/GenBank/DDBJ databases">
        <authorList>
            <person name="Chen Y."/>
            <person name="Shah S."/>
            <person name="Dougan E. K."/>
            <person name="Thang M."/>
            <person name="Chan C."/>
        </authorList>
    </citation>
    <scope>NUCLEOTIDE SEQUENCE</scope>
</reference>
<dbReference type="Pfam" id="PF00069">
    <property type="entry name" value="Pkinase"/>
    <property type="match status" value="1"/>
</dbReference>
<evidence type="ECO:0000256" key="9">
    <source>
        <dbReference type="ARBA" id="ARBA00048679"/>
    </source>
</evidence>
<dbReference type="GO" id="GO:0005524">
    <property type="term" value="F:ATP binding"/>
    <property type="evidence" value="ECO:0007669"/>
    <property type="project" value="UniProtKB-UniRule"/>
</dbReference>
<evidence type="ECO:0000256" key="4">
    <source>
        <dbReference type="ARBA" id="ARBA00022679"/>
    </source>
</evidence>
<keyword evidence="7 10" id="KW-0067">ATP-binding</keyword>
<evidence type="ECO:0000256" key="1">
    <source>
        <dbReference type="ARBA" id="ARBA00010886"/>
    </source>
</evidence>
<comment type="similarity">
    <text evidence="1">Belongs to the protein kinase superfamily. NEK Ser/Thr protein kinase family. NIMA subfamily.</text>
</comment>
<dbReference type="PANTHER" id="PTHR44899">
    <property type="entry name" value="CAMK FAMILY PROTEIN KINASE"/>
    <property type="match status" value="1"/>
</dbReference>
<dbReference type="InterPro" id="IPR051131">
    <property type="entry name" value="NEK_Ser/Thr_kinase_NIMA"/>
</dbReference>
<evidence type="ECO:0000256" key="12">
    <source>
        <dbReference type="SAM" id="MobiDB-lite"/>
    </source>
</evidence>
<accession>A0AA36HLA9</accession>
<feature type="compositionally biased region" description="Basic and acidic residues" evidence="12">
    <location>
        <begin position="387"/>
        <end position="398"/>
    </location>
</feature>
<keyword evidence="3 11" id="KW-0723">Serine/threonine-protein kinase</keyword>
<dbReference type="Gene3D" id="3.30.200.20">
    <property type="entry name" value="Phosphorylase Kinase, domain 1"/>
    <property type="match status" value="1"/>
</dbReference>
<organism evidence="14 15">
    <name type="scientific">Effrenium voratum</name>
    <dbReference type="NCBI Taxonomy" id="2562239"/>
    <lineage>
        <taxon>Eukaryota</taxon>
        <taxon>Sar</taxon>
        <taxon>Alveolata</taxon>
        <taxon>Dinophyceae</taxon>
        <taxon>Suessiales</taxon>
        <taxon>Symbiodiniaceae</taxon>
        <taxon>Effrenium</taxon>
    </lineage>
</organism>
<feature type="region of interest" description="Disordered" evidence="12">
    <location>
        <begin position="342"/>
        <end position="470"/>
    </location>
</feature>
<evidence type="ECO:0000259" key="13">
    <source>
        <dbReference type="PROSITE" id="PS50011"/>
    </source>
</evidence>
<dbReference type="InterPro" id="IPR008271">
    <property type="entry name" value="Ser/Thr_kinase_AS"/>
</dbReference>
<dbReference type="SUPFAM" id="SSF56112">
    <property type="entry name" value="Protein kinase-like (PK-like)"/>
    <property type="match status" value="1"/>
</dbReference>
<dbReference type="PROSITE" id="PS50011">
    <property type="entry name" value="PROTEIN_KINASE_DOM"/>
    <property type="match status" value="1"/>
</dbReference>
<dbReference type="AlphaFoldDB" id="A0AA36HLA9"/>
<gene>
    <name evidence="14" type="ORF">EVOR1521_LOCUS1631</name>
</gene>
<dbReference type="FunFam" id="3.30.200.20:FF:000097">
    <property type="entry name" value="Probable serine/threonine-protein kinase nek1"/>
    <property type="match status" value="1"/>
</dbReference>
<evidence type="ECO:0000256" key="3">
    <source>
        <dbReference type="ARBA" id="ARBA00022527"/>
    </source>
</evidence>
<dbReference type="Proteomes" id="UP001178507">
    <property type="component" value="Unassembled WGS sequence"/>
</dbReference>
<evidence type="ECO:0000256" key="6">
    <source>
        <dbReference type="ARBA" id="ARBA00022777"/>
    </source>
</evidence>
<comment type="catalytic activity">
    <reaction evidence="8">
        <text>L-threonyl-[protein] + ATP = O-phospho-L-threonyl-[protein] + ADP + H(+)</text>
        <dbReference type="Rhea" id="RHEA:46608"/>
        <dbReference type="Rhea" id="RHEA-COMP:11060"/>
        <dbReference type="Rhea" id="RHEA-COMP:11605"/>
        <dbReference type="ChEBI" id="CHEBI:15378"/>
        <dbReference type="ChEBI" id="CHEBI:30013"/>
        <dbReference type="ChEBI" id="CHEBI:30616"/>
        <dbReference type="ChEBI" id="CHEBI:61977"/>
        <dbReference type="ChEBI" id="CHEBI:456216"/>
        <dbReference type="EC" id="2.7.11.1"/>
    </reaction>
</comment>
<comment type="catalytic activity">
    <reaction evidence="9">
        <text>L-seryl-[protein] + ATP = O-phospho-L-seryl-[protein] + ADP + H(+)</text>
        <dbReference type="Rhea" id="RHEA:17989"/>
        <dbReference type="Rhea" id="RHEA-COMP:9863"/>
        <dbReference type="Rhea" id="RHEA-COMP:11604"/>
        <dbReference type="ChEBI" id="CHEBI:15378"/>
        <dbReference type="ChEBI" id="CHEBI:29999"/>
        <dbReference type="ChEBI" id="CHEBI:30616"/>
        <dbReference type="ChEBI" id="CHEBI:83421"/>
        <dbReference type="ChEBI" id="CHEBI:456216"/>
        <dbReference type="EC" id="2.7.11.1"/>
    </reaction>
</comment>
<evidence type="ECO:0000256" key="7">
    <source>
        <dbReference type="ARBA" id="ARBA00022840"/>
    </source>
</evidence>
<dbReference type="PANTHER" id="PTHR44899:SF3">
    <property type="entry name" value="SERINE_THREONINE-PROTEIN KINASE NEK1"/>
    <property type="match status" value="1"/>
</dbReference>
<comment type="caution">
    <text evidence="14">The sequence shown here is derived from an EMBL/GenBank/DDBJ whole genome shotgun (WGS) entry which is preliminary data.</text>
</comment>
<dbReference type="GO" id="GO:0004674">
    <property type="term" value="F:protein serine/threonine kinase activity"/>
    <property type="evidence" value="ECO:0007669"/>
    <property type="project" value="UniProtKB-KW"/>
</dbReference>
<evidence type="ECO:0000256" key="5">
    <source>
        <dbReference type="ARBA" id="ARBA00022741"/>
    </source>
</evidence>
<dbReference type="InterPro" id="IPR000719">
    <property type="entry name" value="Prot_kinase_dom"/>
</dbReference>
<evidence type="ECO:0000256" key="8">
    <source>
        <dbReference type="ARBA" id="ARBA00047899"/>
    </source>
</evidence>
<dbReference type="SMART" id="SM00220">
    <property type="entry name" value="S_TKc"/>
    <property type="match status" value="1"/>
</dbReference>
<evidence type="ECO:0000256" key="2">
    <source>
        <dbReference type="ARBA" id="ARBA00012513"/>
    </source>
</evidence>
<evidence type="ECO:0000256" key="11">
    <source>
        <dbReference type="RuleBase" id="RU000304"/>
    </source>
</evidence>